<dbReference type="AlphaFoldDB" id="A0A1I2ZZY0"/>
<name>A0A1I2ZZY0_9SPHI</name>
<dbReference type="Pfam" id="PF00072">
    <property type="entry name" value="Response_reg"/>
    <property type="match status" value="1"/>
</dbReference>
<dbReference type="InterPro" id="IPR011006">
    <property type="entry name" value="CheY-like_superfamily"/>
</dbReference>
<proteinExistence type="predicted"/>
<dbReference type="PROSITE" id="PS50110">
    <property type="entry name" value="RESPONSE_REGULATORY"/>
    <property type="match status" value="1"/>
</dbReference>
<dbReference type="STRING" id="414048.SAMN04489864_11234"/>
<sequence>MTPVGKSKIMIIDDNPIDQLITEHVLRLNDKSRDIIVMNSANEALAYLLLNVNAPEALPYRIFLDLDMPVMNGFDFLQHFKECVDEIKDGCSIVVVTASERREDLERIKLNPFVLKLIAKPLQRHSLVL</sequence>
<keyword evidence="1" id="KW-0597">Phosphoprotein</keyword>
<reference evidence="3 4" key="1">
    <citation type="submission" date="2016-10" db="EMBL/GenBank/DDBJ databases">
        <authorList>
            <person name="de Groot N.N."/>
        </authorList>
    </citation>
    <scope>NUCLEOTIDE SEQUENCE [LARGE SCALE GENOMIC DNA]</scope>
    <source>
        <strain evidence="3 4">DSM 18684</strain>
    </source>
</reference>
<dbReference type="EMBL" id="FOPP01000012">
    <property type="protein sequence ID" value="SFH43039.1"/>
    <property type="molecule type" value="Genomic_DNA"/>
</dbReference>
<dbReference type="OrthoDB" id="1121174at2"/>
<feature type="domain" description="Response regulatory" evidence="2">
    <location>
        <begin position="8"/>
        <end position="129"/>
    </location>
</feature>
<dbReference type="InterPro" id="IPR001789">
    <property type="entry name" value="Sig_transdc_resp-reg_receiver"/>
</dbReference>
<keyword evidence="4" id="KW-1185">Reference proteome</keyword>
<gene>
    <name evidence="3" type="ORF">SAMN04489864_11234</name>
</gene>
<evidence type="ECO:0000256" key="1">
    <source>
        <dbReference type="PROSITE-ProRule" id="PRU00169"/>
    </source>
</evidence>
<dbReference type="GO" id="GO:0000160">
    <property type="term" value="P:phosphorelay signal transduction system"/>
    <property type="evidence" value="ECO:0007669"/>
    <property type="project" value="InterPro"/>
</dbReference>
<evidence type="ECO:0000313" key="4">
    <source>
        <dbReference type="Proteomes" id="UP000199666"/>
    </source>
</evidence>
<dbReference type="Proteomes" id="UP000199666">
    <property type="component" value="Unassembled WGS sequence"/>
</dbReference>
<organism evidence="3 4">
    <name type="scientific">Pedobacter insulae</name>
    <dbReference type="NCBI Taxonomy" id="414048"/>
    <lineage>
        <taxon>Bacteria</taxon>
        <taxon>Pseudomonadati</taxon>
        <taxon>Bacteroidota</taxon>
        <taxon>Sphingobacteriia</taxon>
        <taxon>Sphingobacteriales</taxon>
        <taxon>Sphingobacteriaceae</taxon>
        <taxon>Pedobacter</taxon>
    </lineage>
</organism>
<evidence type="ECO:0000313" key="3">
    <source>
        <dbReference type="EMBL" id="SFH43039.1"/>
    </source>
</evidence>
<evidence type="ECO:0000259" key="2">
    <source>
        <dbReference type="PROSITE" id="PS50110"/>
    </source>
</evidence>
<dbReference type="InterPro" id="IPR052893">
    <property type="entry name" value="TCS_response_regulator"/>
</dbReference>
<dbReference type="Gene3D" id="3.40.50.2300">
    <property type="match status" value="1"/>
</dbReference>
<dbReference type="PANTHER" id="PTHR44520:SF2">
    <property type="entry name" value="RESPONSE REGULATOR RCP1"/>
    <property type="match status" value="1"/>
</dbReference>
<protein>
    <submittedName>
        <fullName evidence="3">CheY chemotaxis protein or a CheY-like REC (Receiver) domain</fullName>
    </submittedName>
</protein>
<accession>A0A1I2ZZY0</accession>
<feature type="modified residue" description="4-aspartylphosphate" evidence="1">
    <location>
        <position position="65"/>
    </location>
</feature>
<dbReference type="PANTHER" id="PTHR44520">
    <property type="entry name" value="RESPONSE REGULATOR RCP1-RELATED"/>
    <property type="match status" value="1"/>
</dbReference>
<dbReference type="SUPFAM" id="SSF52172">
    <property type="entry name" value="CheY-like"/>
    <property type="match status" value="1"/>
</dbReference>